<dbReference type="CDD" id="cd02663">
    <property type="entry name" value="Peptidase_C19G"/>
    <property type="match status" value="1"/>
</dbReference>
<evidence type="ECO:0000256" key="14">
    <source>
        <dbReference type="SAM" id="MobiDB-lite"/>
    </source>
</evidence>
<dbReference type="EMBL" id="ML220112">
    <property type="protein sequence ID" value="TGZ85137.1"/>
    <property type="molecule type" value="Genomic_DNA"/>
</dbReference>
<dbReference type="InterPro" id="IPR018200">
    <property type="entry name" value="USP_CS"/>
</dbReference>
<dbReference type="GO" id="GO:0005634">
    <property type="term" value="C:nucleus"/>
    <property type="evidence" value="ECO:0007669"/>
    <property type="project" value="TreeGrafter"/>
</dbReference>
<organism evidence="16 17">
    <name type="scientific">Ascodesmis nigricans</name>
    <dbReference type="NCBI Taxonomy" id="341454"/>
    <lineage>
        <taxon>Eukaryota</taxon>
        <taxon>Fungi</taxon>
        <taxon>Dikarya</taxon>
        <taxon>Ascomycota</taxon>
        <taxon>Pezizomycotina</taxon>
        <taxon>Pezizomycetes</taxon>
        <taxon>Pezizales</taxon>
        <taxon>Ascodesmidaceae</taxon>
        <taxon>Ascodesmis</taxon>
    </lineage>
</organism>
<evidence type="ECO:0000313" key="17">
    <source>
        <dbReference type="Proteomes" id="UP000298138"/>
    </source>
</evidence>
<evidence type="ECO:0000256" key="2">
    <source>
        <dbReference type="ARBA" id="ARBA00009085"/>
    </source>
</evidence>
<comment type="subunit">
    <text evidence="8">Interacts with creA, creC and qutD.</text>
</comment>
<feature type="compositionally biased region" description="Low complexity" evidence="14">
    <location>
        <begin position="694"/>
        <end position="704"/>
    </location>
</feature>
<dbReference type="EC" id="3.4.19.12" evidence="3"/>
<reference evidence="16 17" key="1">
    <citation type="submission" date="2019-04" db="EMBL/GenBank/DDBJ databases">
        <title>Comparative genomics and transcriptomics to analyze fruiting body development in filamentous ascomycetes.</title>
        <authorList>
            <consortium name="DOE Joint Genome Institute"/>
            <person name="Lutkenhaus R."/>
            <person name="Traeger S."/>
            <person name="Breuer J."/>
            <person name="Kuo A."/>
            <person name="Lipzen A."/>
            <person name="Pangilinan J."/>
            <person name="Dilworth D."/>
            <person name="Sandor L."/>
            <person name="Poggeler S."/>
            <person name="Barry K."/>
            <person name="Grigoriev I.V."/>
            <person name="Nowrousian M."/>
        </authorList>
    </citation>
    <scope>NUCLEOTIDE SEQUENCE [LARGE SCALE GENOMIC DNA]</scope>
    <source>
        <strain evidence="16 17">CBS 389.68</strain>
    </source>
</reference>
<comment type="catalytic activity">
    <reaction evidence="1">
        <text>Thiol-dependent hydrolysis of ester, thioester, amide, peptide and isopeptide bonds formed by the C-terminal Gly of ubiquitin (a 76-residue protein attached to proteins as an intracellular targeting signal).</text>
        <dbReference type="EC" id="3.4.19.12"/>
    </reaction>
</comment>
<evidence type="ECO:0000256" key="9">
    <source>
        <dbReference type="ARBA" id="ARBA00041772"/>
    </source>
</evidence>
<accession>A0A4S2N783</accession>
<dbReference type="GO" id="GO:0004843">
    <property type="term" value="F:cysteine-type deubiquitinase activity"/>
    <property type="evidence" value="ECO:0007669"/>
    <property type="project" value="UniProtKB-EC"/>
</dbReference>
<dbReference type="Proteomes" id="UP000298138">
    <property type="component" value="Unassembled WGS sequence"/>
</dbReference>
<dbReference type="InParanoid" id="A0A4S2N783"/>
<feature type="region of interest" description="Disordered" evidence="14">
    <location>
        <begin position="527"/>
        <end position="547"/>
    </location>
</feature>
<evidence type="ECO:0000259" key="15">
    <source>
        <dbReference type="PROSITE" id="PS50235"/>
    </source>
</evidence>
<dbReference type="InterPro" id="IPR038765">
    <property type="entry name" value="Papain-like_cys_pep_sf"/>
</dbReference>
<dbReference type="GO" id="GO:0005829">
    <property type="term" value="C:cytosol"/>
    <property type="evidence" value="ECO:0007669"/>
    <property type="project" value="TreeGrafter"/>
</dbReference>
<keyword evidence="17" id="KW-1185">Reference proteome</keyword>
<sequence>MFNMKIPWNRGGDKSDAQSKPTPAKKVEGRVLGLQSLVGDGPPRPDGSDRFFGMENLVGIRNEPPYGNTCYCNSILQCLYYSKPFRENVVNYPMRGQPSFSGFAADDETSNDSGVPGKPIVRINTEPLPTTSASALAAAKVRSPVLGPTLKDEGKKTKQLPPAALLHTIPTPQENPNSADCKKKKALESGPILEVDQGNHGAYGMDESLFTALKDLFESIMAHHSKTGVVKPNKFLEVLRRENEMFNGQQHQDAHEFLNLLLNSIIDDVEKHEKNDRKNRLTLTNGVSLSAQISGSATPASTASTASFTAPSSVSVAGWMDEIFRGSMTSETKCLTCENISRRDEQFLDLSIDLAKNSSVTSCLRAFSASEMLCEKNKFHCDTCGGLQEAEKRMKIKRLPKVLALHLKRFKYMEDTMRFEKLHYRVVYPYHLRLFNTTDDANDPDKIYELYAVVVHIGGGPYFGHYVAIVKTEDKGWLLFDDELVEPVSKDYVRNFFGDGTPTAPATAYLLFYQETTLEAIQQELWKDETASSSPSSAPVDGDSANIKKDSTLYPHDSTLSSFYPPSTTTIHSDITLLPNGSTVHSTITSTSTSTPQLLPTSPLLDQPDNLYHTRSSPFPPVHPPIPPAVVAAEHTPTVSQLVKSKKEKTKEKPHDLPVNGVTNHHNHVHAHHTSSSTSSTIHRFRNTSKSLRRLGGSMSLSNLAGRSDKDKYHNHASSSTTPSIATSASTASTSTTTTTTGDHRNSVAAIVEDAFTPLSPIPKPKSRWCGGGGGSRRRGSAPASATTEG</sequence>
<dbReference type="PANTHER" id="PTHR24006">
    <property type="entry name" value="UBIQUITIN CARBOXYL-TERMINAL HYDROLASE"/>
    <property type="match status" value="1"/>
</dbReference>
<dbReference type="InterPro" id="IPR050164">
    <property type="entry name" value="Peptidase_C19"/>
</dbReference>
<evidence type="ECO:0000256" key="6">
    <source>
        <dbReference type="ARBA" id="ARBA00022807"/>
    </source>
</evidence>
<feature type="compositionally biased region" description="Low complexity" evidence="14">
    <location>
        <begin position="717"/>
        <end position="741"/>
    </location>
</feature>
<evidence type="ECO:0000313" key="16">
    <source>
        <dbReference type="EMBL" id="TGZ85137.1"/>
    </source>
</evidence>
<evidence type="ECO:0000256" key="1">
    <source>
        <dbReference type="ARBA" id="ARBA00000707"/>
    </source>
</evidence>
<dbReference type="Gene3D" id="3.90.70.10">
    <property type="entry name" value="Cysteine proteinases"/>
    <property type="match status" value="1"/>
</dbReference>
<feature type="region of interest" description="Disordered" evidence="14">
    <location>
        <begin position="691"/>
        <end position="790"/>
    </location>
</feature>
<evidence type="ECO:0000256" key="13">
    <source>
        <dbReference type="ARBA" id="ARBA00042958"/>
    </source>
</evidence>
<dbReference type="OrthoDB" id="27652at2759"/>
<proteinExistence type="inferred from homology"/>
<evidence type="ECO:0000256" key="5">
    <source>
        <dbReference type="ARBA" id="ARBA00022801"/>
    </source>
</evidence>
<keyword evidence="5" id="KW-0378">Hydrolase</keyword>
<evidence type="ECO:0000256" key="11">
    <source>
        <dbReference type="ARBA" id="ARBA00041962"/>
    </source>
</evidence>
<dbReference type="GO" id="GO:0006508">
    <property type="term" value="P:proteolysis"/>
    <property type="evidence" value="ECO:0007669"/>
    <property type="project" value="UniProtKB-KW"/>
</dbReference>
<name>A0A4S2N783_9PEZI</name>
<dbReference type="FunCoup" id="A0A4S2N783">
    <property type="interactions" value="389"/>
</dbReference>
<feature type="compositionally biased region" description="Low complexity" evidence="14">
    <location>
        <begin position="781"/>
        <end position="790"/>
    </location>
</feature>
<evidence type="ECO:0000256" key="8">
    <source>
        <dbReference type="ARBA" id="ARBA00038752"/>
    </source>
</evidence>
<dbReference type="SUPFAM" id="SSF54001">
    <property type="entry name" value="Cysteine proteinases"/>
    <property type="match status" value="1"/>
</dbReference>
<evidence type="ECO:0000256" key="7">
    <source>
        <dbReference type="ARBA" id="ARBA00037075"/>
    </source>
</evidence>
<dbReference type="Pfam" id="PF00443">
    <property type="entry name" value="UCH"/>
    <property type="match status" value="1"/>
</dbReference>
<dbReference type="AlphaFoldDB" id="A0A4S2N783"/>
<dbReference type="PROSITE" id="PS00973">
    <property type="entry name" value="USP_2"/>
    <property type="match status" value="1"/>
</dbReference>
<dbReference type="InterPro" id="IPR001394">
    <property type="entry name" value="Peptidase_C19_UCH"/>
</dbReference>
<protein>
    <recommendedName>
        <fullName evidence="3">ubiquitinyl hydrolase 1</fullName>
        <ecNumber evidence="3">3.4.19.12</ecNumber>
    </recommendedName>
    <alternativeName>
        <fullName evidence="11">Carbon catabolite repression protein B</fullName>
    </alternativeName>
    <alternativeName>
        <fullName evidence="13">Deubiquitinating enzyme creB</fullName>
    </alternativeName>
    <alternativeName>
        <fullName evidence="9">Ubiquitin thioesterase creB</fullName>
    </alternativeName>
    <alternativeName>
        <fullName evidence="10">Ubiquitin-hydrolyzing enzyme creB</fullName>
    </alternativeName>
    <alternativeName>
        <fullName evidence="12">Ubiquitin-specific-processing protease creB</fullName>
    </alternativeName>
</protein>
<evidence type="ECO:0000256" key="3">
    <source>
        <dbReference type="ARBA" id="ARBA00012759"/>
    </source>
</evidence>
<evidence type="ECO:0000256" key="10">
    <source>
        <dbReference type="ARBA" id="ARBA00041870"/>
    </source>
</evidence>
<dbReference type="FunFam" id="3.90.70.10:FF:000075">
    <property type="entry name" value="Ubiquitin carboxyl-terminal hydrolase creB"/>
    <property type="match status" value="1"/>
</dbReference>
<keyword evidence="6" id="KW-0788">Thiol protease</keyword>
<dbReference type="STRING" id="341454.A0A4S2N783"/>
<dbReference type="GO" id="GO:0016579">
    <property type="term" value="P:protein deubiquitination"/>
    <property type="evidence" value="ECO:0007669"/>
    <property type="project" value="InterPro"/>
</dbReference>
<dbReference type="PANTHER" id="PTHR24006:SF733">
    <property type="entry name" value="RE52890P"/>
    <property type="match status" value="1"/>
</dbReference>
<feature type="region of interest" description="Disordered" evidence="14">
    <location>
        <begin position="1"/>
        <end position="28"/>
    </location>
</feature>
<gene>
    <name evidence="16" type="ORF">EX30DRAFT_17448</name>
</gene>
<comment type="function">
    <text evidence="7">Ubiquitin thioesterase component of the regulatory network controlling carbon source utilization through ubiquitination and deubiquitination involving creA, creB, creC, creD and acrB. Deubiquitinates the creA catabolic repressor and the quinate permease qutD. Also plays a role in response to carbon starvation and the control of extracellular proteases activity.</text>
</comment>
<evidence type="ECO:0000256" key="4">
    <source>
        <dbReference type="ARBA" id="ARBA00022670"/>
    </source>
</evidence>
<evidence type="ECO:0000256" key="12">
    <source>
        <dbReference type="ARBA" id="ARBA00042086"/>
    </source>
</evidence>
<keyword evidence="4" id="KW-0645">Protease</keyword>
<dbReference type="InterPro" id="IPR028889">
    <property type="entry name" value="USP"/>
</dbReference>
<comment type="similarity">
    <text evidence="2">Belongs to the peptidase C19 family.</text>
</comment>
<dbReference type="PROSITE" id="PS50235">
    <property type="entry name" value="USP_3"/>
    <property type="match status" value="1"/>
</dbReference>
<feature type="domain" description="USP" evidence="15">
    <location>
        <begin position="58"/>
        <end position="516"/>
    </location>
</feature>